<organism evidence="1 2">
    <name type="scientific">Burkholderia stabilis</name>
    <dbReference type="NCBI Taxonomy" id="95485"/>
    <lineage>
        <taxon>Bacteria</taxon>
        <taxon>Pseudomonadati</taxon>
        <taxon>Pseudomonadota</taxon>
        <taxon>Betaproteobacteria</taxon>
        <taxon>Burkholderiales</taxon>
        <taxon>Burkholderiaceae</taxon>
        <taxon>Burkholderia</taxon>
        <taxon>Burkholderia cepacia complex</taxon>
    </lineage>
</organism>
<evidence type="ECO:0000313" key="1">
    <source>
        <dbReference type="EMBL" id="BAX62736.1"/>
    </source>
</evidence>
<dbReference type="AlphaFoldDB" id="A0A1Y1BUD3"/>
<gene>
    <name evidence="1" type="ORF">BSFP_056040</name>
</gene>
<accession>A0A1Y1BUD3</accession>
<name>A0A1Y1BUD3_9BURK</name>
<protein>
    <submittedName>
        <fullName evidence="1">Uncharacterized protein</fullName>
    </submittedName>
</protein>
<dbReference type="EMBL" id="AP018112">
    <property type="protein sequence ID" value="BAX62736.1"/>
    <property type="molecule type" value="Genomic_DNA"/>
</dbReference>
<reference evidence="1 2" key="1">
    <citation type="journal article" date="2017" name="Genome Announc.">
        <title>Complete Genome Sequence of Burkholderia stabilis FERMP-21014.</title>
        <authorList>
            <person name="Konishi K."/>
            <person name="Kumagai T."/>
            <person name="Sakasegawa S."/>
            <person name="Tamura T."/>
        </authorList>
    </citation>
    <scope>NUCLEOTIDE SEQUENCE [LARGE SCALE GENOMIC DNA]</scope>
    <source>
        <strain evidence="1 2">FERMP-21014</strain>
    </source>
</reference>
<proteinExistence type="predicted"/>
<evidence type="ECO:0000313" key="2">
    <source>
        <dbReference type="Proteomes" id="UP000218432"/>
    </source>
</evidence>
<sequence length="42" mass="4855">MMRAILSNDDEDWHSHLEKSVKESGLDWQAGFFMIGGMLESR</sequence>
<dbReference type="Proteomes" id="UP000218432">
    <property type="component" value="Chromosome 2"/>
</dbReference>